<comment type="cofactor">
    <cofactor evidence="1">
        <name>Mg(2+)</name>
        <dbReference type="ChEBI" id="CHEBI:18420"/>
    </cofactor>
</comment>
<dbReference type="CDD" id="cd02895">
    <property type="entry name" value="GGTase-I"/>
    <property type="match status" value="1"/>
</dbReference>
<keyword evidence="9" id="KW-0677">Repeat</keyword>
<evidence type="ECO:0000256" key="12">
    <source>
        <dbReference type="ARBA" id="ARBA00031713"/>
    </source>
</evidence>
<comment type="cofactor">
    <cofactor evidence="2">
        <name>Zn(2+)</name>
        <dbReference type="ChEBI" id="CHEBI:29105"/>
    </cofactor>
</comment>
<organism evidence="14 15">
    <name type="scientific">Klebsormidium nitens</name>
    <name type="common">Green alga</name>
    <name type="synonym">Ulothrix nitens</name>
    <dbReference type="NCBI Taxonomy" id="105231"/>
    <lineage>
        <taxon>Eukaryota</taxon>
        <taxon>Viridiplantae</taxon>
        <taxon>Streptophyta</taxon>
        <taxon>Klebsormidiophyceae</taxon>
        <taxon>Klebsormidiales</taxon>
        <taxon>Klebsormidiaceae</taxon>
        <taxon>Klebsormidium</taxon>
    </lineage>
</organism>
<protein>
    <recommendedName>
        <fullName evidence="5">Geranylgeranyl transferase type-1 subunit beta</fullName>
        <ecNumber evidence="4">2.5.1.59</ecNumber>
    </recommendedName>
    <alternativeName>
        <fullName evidence="12">Geranylgeranyl transferase type I subunit beta</fullName>
    </alternativeName>
</protein>
<dbReference type="InterPro" id="IPR008930">
    <property type="entry name" value="Terpenoid_cyclase/PrenylTrfase"/>
</dbReference>
<dbReference type="Pfam" id="PF00432">
    <property type="entry name" value="Prenyltrans"/>
    <property type="match status" value="1"/>
</dbReference>
<evidence type="ECO:0000256" key="5">
    <source>
        <dbReference type="ARBA" id="ARBA00020603"/>
    </source>
</evidence>
<dbReference type="GO" id="GO:0046872">
    <property type="term" value="F:metal ion binding"/>
    <property type="evidence" value="ECO:0007669"/>
    <property type="project" value="UniProtKB-KW"/>
</dbReference>
<name>A0A1Y1HT01_KLENI</name>
<evidence type="ECO:0000256" key="4">
    <source>
        <dbReference type="ARBA" id="ARBA00012700"/>
    </source>
</evidence>
<evidence type="ECO:0000259" key="13">
    <source>
        <dbReference type="Pfam" id="PF00432"/>
    </source>
</evidence>
<dbReference type="OMA" id="RWCLMRQ"/>
<evidence type="ECO:0000256" key="3">
    <source>
        <dbReference type="ARBA" id="ARBA00010497"/>
    </source>
</evidence>
<dbReference type="STRING" id="105231.A0A1Y1HT01"/>
<dbReference type="InterPro" id="IPR045089">
    <property type="entry name" value="PGGT1B-like"/>
</dbReference>
<evidence type="ECO:0000256" key="7">
    <source>
        <dbReference type="ARBA" id="ARBA00022679"/>
    </source>
</evidence>
<evidence type="ECO:0000256" key="9">
    <source>
        <dbReference type="ARBA" id="ARBA00022737"/>
    </source>
</evidence>
<evidence type="ECO:0000313" key="14">
    <source>
        <dbReference type="EMBL" id="GAQ78958.1"/>
    </source>
</evidence>
<keyword evidence="15" id="KW-1185">Reference proteome</keyword>
<comment type="similarity">
    <text evidence="3">Belongs to the protein prenyltransferase subunit beta family.</text>
</comment>
<keyword evidence="7 14" id="KW-0808">Transferase</keyword>
<evidence type="ECO:0000256" key="10">
    <source>
        <dbReference type="ARBA" id="ARBA00022833"/>
    </source>
</evidence>
<dbReference type="EMBL" id="DF236970">
    <property type="protein sequence ID" value="GAQ78958.1"/>
    <property type="molecule type" value="Genomic_DNA"/>
</dbReference>
<proteinExistence type="inferred from homology"/>
<dbReference type="AlphaFoldDB" id="A0A1Y1HT01"/>
<dbReference type="GO" id="GO:0004662">
    <property type="term" value="F:CAAX-protein geranylgeranyltransferase activity"/>
    <property type="evidence" value="ECO:0007669"/>
    <property type="project" value="UniProtKB-EC"/>
</dbReference>
<gene>
    <name evidence="14" type="ORF">KFL_000210460</name>
</gene>
<keyword evidence="6" id="KW-0637">Prenyltransferase</keyword>
<keyword evidence="8" id="KW-0479">Metal-binding</keyword>
<dbReference type="InterPro" id="IPR001330">
    <property type="entry name" value="Prenyltrans"/>
</dbReference>
<keyword evidence="11" id="KW-0460">Magnesium</keyword>
<dbReference type="GO" id="GO:0005953">
    <property type="term" value="C:CAAX-protein geranylgeranyltransferase complex"/>
    <property type="evidence" value="ECO:0000318"/>
    <property type="project" value="GO_Central"/>
</dbReference>
<dbReference type="PANTHER" id="PTHR11774:SF4">
    <property type="entry name" value="GERANYLGERANYL TRANSFERASE TYPE-1 SUBUNIT BETA"/>
    <property type="match status" value="1"/>
</dbReference>
<keyword evidence="10" id="KW-0862">Zinc</keyword>
<accession>A0A1Y1HT01</accession>
<evidence type="ECO:0000256" key="8">
    <source>
        <dbReference type="ARBA" id="ARBA00022723"/>
    </source>
</evidence>
<dbReference type="OrthoDB" id="24893at2759"/>
<evidence type="ECO:0000256" key="2">
    <source>
        <dbReference type="ARBA" id="ARBA00001947"/>
    </source>
</evidence>
<evidence type="ECO:0000256" key="6">
    <source>
        <dbReference type="ARBA" id="ARBA00022602"/>
    </source>
</evidence>
<evidence type="ECO:0000313" key="15">
    <source>
        <dbReference type="Proteomes" id="UP000054558"/>
    </source>
</evidence>
<dbReference type="InterPro" id="IPR041960">
    <property type="entry name" value="GGTase_I_beta"/>
</dbReference>
<evidence type="ECO:0000256" key="1">
    <source>
        <dbReference type="ARBA" id="ARBA00001946"/>
    </source>
</evidence>
<reference evidence="14 15" key="1">
    <citation type="journal article" date="2014" name="Nat. Commun.">
        <title>Klebsormidium flaccidum genome reveals primary factors for plant terrestrial adaptation.</title>
        <authorList>
            <person name="Hori K."/>
            <person name="Maruyama F."/>
            <person name="Fujisawa T."/>
            <person name="Togashi T."/>
            <person name="Yamamoto N."/>
            <person name="Seo M."/>
            <person name="Sato S."/>
            <person name="Yamada T."/>
            <person name="Mori H."/>
            <person name="Tajima N."/>
            <person name="Moriyama T."/>
            <person name="Ikeuchi M."/>
            <person name="Watanabe M."/>
            <person name="Wada H."/>
            <person name="Kobayashi K."/>
            <person name="Saito M."/>
            <person name="Masuda T."/>
            <person name="Sasaki-Sekimoto Y."/>
            <person name="Mashiguchi K."/>
            <person name="Awai K."/>
            <person name="Shimojima M."/>
            <person name="Masuda S."/>
            <person name="Iwai M."/>
            <person name="Nobusawa T."/>
            <person name="Narise T."/>
            <person name="Kondo S."/>
            <person name="Saito H."/>
            <person name="Sato R."/>
            <person name="Murakawa M."/>
            <person name="Ihara Y."/>
            <person name="Oshima-Yamada Y."/>
            <person name="Ohtaka K."/>
            <person name="Satoh M."/>
            <person name="Sonobe K."/>
            <person name="Ishii M."/>
            <person name="Ohtani R."/>
            <person name="Kanamori-Sato M."/>
            <person name="Honoki R."/>
            <person name="Miyazaki D."/>
            <person name="Mochizuki H."/>
            <person name="Umetsu J."/>
            <person name="Higashi K."/>
            <person name="Shibata D."/>
            <person name="Kamiya Y."/>
            <person name="Sato N."/>
            <person name="Nakamura Y."/>
            <person name="Tabata S."/>
            <person name="Ida S."/>
            <person name="Kurokawa K."/>
            <person name="Ohta H."/>
        </authorList>
    </citation>
    <scope>NUCLEOTIDE SEQUENCE [LARGE SCALE GENOMIC DNA]</scope>
    <source>
        <strain evidence="14 15">NIES-2285</strain>
    </source>
</reference>
<evidence type="ECO:0000256" key="11">
    <source>
        <dbReference type="ARBA" id="ARBA00022842"/>
    </source>
</evidence>
<dbReference type="EC" id="2.5.1.59" evidence="4"/>
<dbReference type="PANTHER" id="PTHR11774">
    <property type="entry name" value="GERANYLGERANYL TRANSFERASE TYPE BETA SUBUNIT"/>
    <property type="match status" value="1"/>
</dbReference>
<dbReference type="SUPFAM" id="SSF48239">
    <property type="entry name" value="Terpenoid cyclases/Protein prenyltransferases"/>
    <property type="match status" value="1"/>
</dbReference>
<feature type="domain" description="Prenyltransferase alpha-alpha toroid" evidence="13">
    <location>
        <begin position="10"/>
        <end position="348"/>
    </location>
</feature>
<dbReference type="Proteomes" id="UP000054558">
    <property type="component" value="Unassembled WGS sequence"/>
</dbReference>
<dbReference type="Gene3D" id="1.50.10.20">
    <property type="match status" value="1"/>
</dbReference>
<sequence length="353" mass="38117">MDFETEQKFLLSKHVGYLLANLQQLPAPYAGQESNRLTLAYFAVVGLKMLDALDEGAVPEITEWVYSLQVIPEKGQVENGTCYGFRGSPSLGIPYSETGVPSQHQYDSANIAATYSALAILRSFGDDLSRVAREPILRTLQRLQQSDGSFGSVCAEAESDMRFVFCAAAICSILGDQTAIDVDAAVQFIHRSRGYSGGFGLASGLEAHGGATYCAVAALKLLERLPRQGNALGTEANGCGRTGTEGMGTTLEWCLQRQTSSGGLQGRANKDADTCYAFWVGASLEMLGGYSFLDRQSLRRFLFRCQNQKYGGFSKHPGELPDLLHTFYGICGLSLVGQDGLRRIDVSLGVPVT</sequence>